<keyword evidence="1" id="KW-0812">Transmembrane</keyword>
<dbReference type="Proteomes" id="UP001497457">
    <property type="component" value="Chromosome 2b"/>
</dbReference>
<organism evidence="3 4">
    <name type="scientific">Urochloa decumbens</name>
    <dbReference type="NCBI Taxonomy" id="240449"/>
    <lineage>
        <taxon>Eukaryota</taxon>
        <taxon>Viridiplantae</taxon>
        <taxon>Streptophyta</taxon>
        <taxon>Embryophyta</taxon>
        <taxon>Tracheophyta</taxon>
        <taxon>Spermatophyta</taxon>
        <taxon>Magnoliopsida</taxon>
        <taxon>Liliopsida</taxon>
        <taxon>Poales</taxon>
        <taxon>Poaceae</taxon>
        <taxon>PACMAD clade</taxon>
        <taxon>Panicoideae</taxon>
        <taxon>Panicodae</taxon>
        <taxon>Paniceae</taxon>
        <taxon>Melinidinae</taxon>
        <taxon>Urochloa</taxon>
    </lineage>
</organism>
<feature type="transmembrane region" description="Helical" evidence="1">
    <location>
        <begin position="162"/>
        <end position="181"/>
    </location>
</feature>
<feature type="transmembrane region" description="Helical" evidence="1">
    <location>
        <begin position="123"/>
        <end position="142"/>
    </location>
</feature>
<keyword evidence="4" id="KW-1185">Reference proteome</keyword>
<reference evidence="3 4" key="1">
    <citation type="submission" date="2024-10" db="EMBL/GenBank/DDBJ databases">
        <authorList>
            <person name="Ryan C."/>
        </authorList>
    </citation>
    <scope>NUCLEOTIDE SEQUENCE [LARGE SCALE GENOMIC DNA]</scope>
</reference>
<feature type="transmembrane region" description="Helical" evidence="1">
    <location>
        <begin position="34"/>
        <end position="53"/>
    </location>
</feature>
<evidence type="ECO:0000313" key="3">
    <source>
        <dbReference type="EMBL" id="CAM0148962.1"/>
    </source>
</evidence>
<gene>
    <name evidence="3" type="ORF">URODEC1_LOCUS122187</name>
    <name evidence="2" type="ORF">URODEC1_LOCUS49071</name>
</gene>
<dbReference type="EMBL" id="CAXIPR030001670">
    <property type="protein sequence ID" value="CAM0148962.1"/>
    <property type="molecule type" value="Genomic_DNA"/>
</dbReference>
<dbReference type="EMBL" id="OZ075112">
    <property type="protein sequence ID" value="CAL4968521.1"/>
    <property type="molecule type" value="Genomic_DNA"/>
</dbReference>
<evidence type="ECO:0000313" key="4">
    <source>
        <dbReference type="Proteomes" id="UP001497457"/>
    </source>
</evidence>
<dbReference type="AlphaFoldDB" id="A0ABC9H4R9"/>
<sequence>MDDEKGVKKPLLLSSLSAMKKKLLPPPFLAEVRLFSLLLALIFACGYGGLAAYNLHRVDHPCPCQMQAQSWFLQCYELEGEEAVAAAVALGRGIVWCSAPQAAAAAPALLLLQLARGGLGIRLRALALVALAAAAANHVMYFKILGILRASNPGELSLAEPVAVLFAAALDMLGFVAFLPGGDDE</sequence>
<keyword evidence="1" id="KW-0472">Membrane</keyword>
<dbReference type="Proteomes" id="UP001497457">
    <property type="component" value="Unassembled WGS sequence"/>
</dbReference>
<protein>
    <submittedName>
        <fullName evidence="3">Uncharacterized protein</fullName>
    </submittedName>
</protein>
<keyword evidence="1" id="KW-1133">Transmembrane helix</keyword>
<evidence type="ECO:0000313" key="2">
    <source>
        <dbReference type="EMBL" id="CAL4968521.1"/>
    </source>
</evidence>
<name>A0ABC9H4R9_9POAL</name>
<proteinExistence type="predicted"/>
<accession>A0ABC9H4R9</accession>
<evidence type="ECO:0000256" key="1">
    <source>
        <dbReference type="SAM" id="Phobius"/>
    </source>
</evidence>